<evidence type="ECO:0000256" key="24">
    <source>
        <dbReference type="ARBA" id="ARBA00036564"/>
    </source>
</evidence>
<evidence type="ECO:0000256" key="16">
    <source>
        <dbReference type="ARBA" id="ARBA00035911"/>
    </source>
</evidence>
<evidence type="ECO:0000256" key="9">
    <source>
        <dbReference type="ARBA" id="ARBA00023053"/>
    </source>
</evidence>
<evidence type="ECO:0000256" key="25">
    <source>
        <dbReference type="ARBA" id="ARBA00036787"/>
    </source>
</evidence>
<evidence type="ECO:0000256" key="7">
    <source>
        <dbReference type="ARBA" id="ARBA00022970"/>
    </source>
</evidence>
<comment type="similarity">
    <text evidence="2">Belongs to the amino acid/polyamine transporter 2 family.</text>
</comment>
<feature type="compositionally biased region" description="Basic and acidic residues" evidence="32">
    <location>
        <begin position="1"/>
        <end position="21"/>
    </location>
</feature>
<evidence type="ECO:0000256" key="15">
    <source>
        <dbReference type="ARBA" id="ARBA00035810"/>
    </source>
</evidence>
<dbReference type="InterPro" id="IPR013057">
    <property type="entry name" value="AA_transpt_TM"/>
</dbReference>
<keyword evidence="36" id="KW-1185">Reference proteome</keyword>
<evidence type="ECO:0000256" key="17">
    <source>
        <dbReference type="ARBA" id="ARBA00035969"/>
    </source>
</evidence>
<evidence type="ECO:0000256" key="11">
    <source>
        <dbReference type="ARBA" id="ARBA00023136"/>
    </source>
</evidence>
<dbReference type="FunCoup" id="A0A672HA10">
    <property type="interactions" value="266"/>
</dbReference>
<feature type="transmembrane region" description="Helical" evidence="33">
    <location>
        <begin position="447"/>
        <end position="471"/>
    </location>
</feature>
<comment type="catalytic activity">
    <reaction evidence="23">
        <text>L-histidine(in) + Na(+)(in) = L-histidine(out) + Na(+)(out)</text>
        <dbReference type="Rhea" id="RHEA:71583"/>
        <dbReference type="ChEBI" id="CHEBI:29101"/>
        <dbReference type="ChEBI" id="CHEBI:57595"/>
    </reaction>
    <physiologicalReaction direction="right-to-left" evidence="23">
        <dbReference type="Rhea" id="RHEA:71585"/>
    </physiologicalReaction>
</comment>
<dbReference type="InParanoid" id="A0A672HA10"/>
<evidence type="ECO:0000256" key="13">
    <source>
        <dbReference type="ARBA" id="ARBA00023180"/>
    </source>
</evidence>
<organism evidence="35 36">
    <name type="scientific">Salarias fasciatus</name>
    <name type="common">Jewelled blenny</name>
    <name type="synonym">Blennius fasciatus</name>
    <dbReference type="NCBI Taxonomy" id="181472"/>
    <lineage>
        <taxon>Eukaryota</taxon>
        <taxon>Metazoa</taxon>
        <taxon>Chordata</taxon>
        <taxon>Craniata</taxon>
        <taxon>Vertebrata</taxon>
        <taxon>Euteleostomi</taxon>
        <taxon>Actinopterygii</taxon>
        <taxon>Neopterygii</taxon>
        <taxon>Teleostei</taxon>
        <taxon>Neoteleostei</taxon>
        <taxon>Acanthomorphata</taxon>
        <taxon>Ovalentaria</taxon>
        <taxon>Blenniimorphae</taxon>
        <taxon>Blenniiformes</taxon>
        <taxon>Blennioidei</taxon>
        <taxon>Blenniidae</taxon>
        <taxon>Salariinae</taxon>
        <taxon>Salarias</taxon>
    </lineage>
</organism>
<feature type="transmembrane region" description="Helical" evidence="33">
    <location>
        <begin position="483"/>
        <end position="505"/>
    </location>
</feature>
<keyword evidence="12" id="KW-1015">Disulfide bond</keyword>
<keyword evidence="14" id="KW-0739">Sodium transport</keyword>
<evidence type="ECO:0000256" key="22">
    <source>
        <dbReference type="ARBA" id="ARBA00036201"/>
    </source>
</evidence>
<evidence type="ECO:0000259" key="34">
    <source>
        <dbReference type="Pfam" id="PF01490"/>
    </source>
</evidence>
<feature type="transmembrane region" description="Helical" evidence="33">
    <location>
        <begin position="102"/>
        <end position="124"/>
    </location>
</feature>
<evidence type="ECO:0000256" key="14">
    <source>
        <dbReference type="ARBA" id="ARBA00023201"/>
    </source>
</evidence>
<comment type="catalytic activity">
    <reaction evidence="17">
        <text>L-glutamine(in) + Na(+)(in) = L-glutamine(out) + Na(+)(out)</text>
        <dbReference type="Rhea" id="RHEA:68236"/>
        <dbReference type="ChEBI" id="CHEBI:29101"/>
        <dbReference type="ChEBI" id="CHEBI:58359"/>
    </reaction>
    <physiologicalReaction direction="right-to-left" evidence="17">
        <dbReference type="Rhea" id="RHEA:68238"/>
    </physiologicalReaction>
</comment>
<proteinExistence type="inferred from homology"/>
<feature type="transmembrane region" description="Helical" evidence="33">
    <location>
        <begin position="78"/>
        <end position="96"/>
    </location>
</feature>
<dbReference type="Pfam" id="PF01490">
    <property type="entry name" value="Aa_trans"/>
    <property type="match status" value="1"/>
</dbReference>
<keyword evidence="13" id="KW-0325">Glycoprotein</keyword>
<feature type="transmembrane region" description="Helical" evidence="33">
    <location>
        <begin position="340"/>
        <end position="360"/>
    </location>
</feature>
<feature type="region of interest" description="Disordered" evidence="32">
    <location>
        <begin position="1"/>
        <end position="26"/>
    </location>
</feature>
<protein>
    <recommendedName>
        <fullName evidence="26">Sodium-coupled neutral amino acid symporter 2</fullName>
    </recommendedName>
    <alternativeName>
        <fullName evidence="30">Amino acid transporter A2</fullName>
    </alternativeName>
    <alternativeName>
        <fullName evidence="31">Solute carrier family 38 member 2</fullName>
    </alternativeName>
    <alternativeName>
        <fullName evidence="28">System A amino acid transporter 2</fullName>
    </alternativeName>
    <alternativeName>
        <fullName evidence="29">System A transporter 1</fullName>
    </alternativeName>
    <alternativeName>
        <fullName evidence="27">System N amino acid transporter 2</fullName>
    </alternativeName>
</protein>
<feature type="transmembrane region" description="Helical" evidence="33">
    <location>
        <begin position="380"/>
        <end position="402"/>
    </location>
</feature>
<dbReference type="AlphaFoldDB" id="A0A672HA10"/>
<dbReference type="GO" id="GO:0006814">
    <property type="term" value="P:sodium ion transport"/>
    <property type="evidence" value="ECO:0007669"/>
    <property type="project" value="UniProtKB-KW"/>
</dbReference>
<comment type="catalytic activity">
    <reaction evidence="16">
        <text>L-alanine(in) + Na(+)(in) = L-alanine(out) + Na(+)(out)</text>
        <dbReference type="Rhea" id="RHEA:29283"/>
        <dbReference type="ChEBI" id="CHEBI:29101"/>
        <dbReference type="ChEBI" id="CHEBI:57972"/>
    </reaction>
    <physiologicalReaction direction="right-to-left" evidence="16">
        <dbReference type="Rhea" id="RHEA:29285"/>
    </physiologicalReaction>
</comment>
<keyword evidence="5 33" id="KW-0812">Transmembrane</keyword>
<evidence type="ECO:0000256" key="23">
    <source>
        <dbReference type="ARBA" id="ARBA00036231"/>
    </source>
</evidence>
<evidence type="ECO:0000256" key="1">
    <source>
        <dbReference type="ARBA" id="ARBA00004651"/>
    </source>
</evidence>
<comment type="catalytic activity">
    <reaction evidence="22">
        <text>L-proline(in) + Na(+)(in) = L-proline(out) + Na(+)(out)</text>
        <dbReference type="Rhea" id="RHEA:28967"/>
        <dbReference type="ChEBI" id="CHEBI:29101"/>
        <dbReference type="ChEBI" id="CHEBI:60039"/>
    </reaction>
    <physiologicalReaction direction="right-to-left" evidence="22">
        <dbReference type="Rhea" id="RHEA:28969"/>
    </physiologicalReaction>
</comment>
<evidence type="ECO:0000256" key="28">
    <source>
        <dbReference type="ARBA" id="ARBA00041859"/>
    </source>
</evidence>
<evidence type="ECO:0000256" key="12">
    <source>
        <dbReference type="ARBA" id="ARBA00023157"/>
    </source>
</evidence>
<comment type="catalytic activity">
    <reaction evidence="20">
        <text>L-leucine(in) + Na(+)(in) = L-leucine(out) + Na(+)(out)</text>
        <dbReference type="Rhea" id="RHEA:29263"/>
        <dbReference type="ChEBI" id="CHEBI:29101"/>
        <dbReference type="ChEBI" id="CHEBI:57427"/>
    </reaction>
    <physiologicalReaction direction="right-to-left" evidence="20">
        <dbReference type="Rhea" id="RHEA:29265"/>
    </physiologicalReaction>
</comment>
<dbReference type="Proteomes" id="UP000472267">
    <property type="component" value="Chromosome 17"/>
</dbReference>
<reference evidence="35" key="3">
    <citation type="submission" date="2025-09" db="UniProtKB">
        <authorList>
            <consortium name="Ensembl"/>
        </authorList>
    </citation>
    <scope>IDENTIFICATION</scope>
</reference>
<comment type="catalytic activity">
    <reaction evidence="15">
        <text>L-threonine(in) + Na(+)(in) = L-threonine(out) + Na(+)(out)</text>
        <dbReference type="Rhea" id="RHEA:69999"/>
        <dbReference type="ChEBI" id="CHEBI:29101"/>
        <dbReference type="ChEBI" id="CHEBI:57926"/>
    </reaction>
    <physiologicalReaction direction="right-to-left" evidence="15">
        <dbReference type="Rhea" id="RHEA:70001"/>
    </physiologicalReaction>
</comment>
<feature type="transmembrane region" description="Helical" evidence="33">
    <location>
        <begin position="216"/>
        <end position="237"/>
    </location>
</feature>
<evidence type="ECO:0000256" key="21">
    <source>
        <dbReference type="ARBA" id="ARBA00036194"/>
    </source>
</evidence>
<evidence type="ECO:0000313" key="36">
    <source>
        <dbReference type="Proteomes" id="UP000472267"/>
    </source>
</evidence>
<evidence type="ECO:0000256" key="8">
    <source>
        <dbReference type="ARBA" id="ARBA00022989"/>
    </source>
</evidence>
<keyword evidence="11 33" id="KW-0472">Membrane</keyword>
<evidence type="ECO:0000256" key="5">
    <source>
        <dbReference type="ARBA" id="ARBA00022692"/>
    </source>
</evidence>
<evidence type="ECO:0000256" key="29">
    <source>
        <dbReference type="ARBA" id="ARBA00041916"/>
    </source>
</evidence>
<name>A0A672HA10_SALFA</name>
<keyword evidence="3" id="KW-0813">Transport</keyword>
<feature type="domain" description="Amino acid transporter transmembrane" evidence="34">
    <location>
        <begin position="71"/>
        <end position="504"/>
    </location>
</feature>
<evidence type="ECO:0000256" key="32">
    <source>
        <dbReference type="SAM" id="MobiDB-lite"/>
    </source>
</evidence>
<gene>
    <name evidence="35" type="primary">LOC115404411</name>
</gene>
<reference evidence="35" key="1">
    <citation type="submission" date="2019-06" db="EMBL/GenBank/DDBJ databases">
        <authorList>
            <consortium name="Wellcome Sanger Institute Data Sharing"/>
        </authorList>
    </citation>
    <scope>NUCLEOTIDE SEQUENCE [LARGE SCALE GENOMIC DNA]</scope>
</reference>
<evidence type="ECO:0000256" key="20">
    <source>
        <dbReference type="ARBA" id="ARBA00036115"/>
    </source>
</evidence>
<dbReference type="GO" id="GO:0005886">
    <property type="term" value="C:plasma membrane"/>
    <property type="evidence" value="ECO:0007669"/>
    <property type="project" value="UniProtKB-SubCell"/>
</dbReference>
<dbReference type="Ensembl" id="ENSSFAT00005026925.1">
    <property type="protein sequence ID" value="ENSSFAP00005025900.1"/>
    <property type="gene ID" value="ENSSFAG00005012211.1"/>
</dbReference>
<evidence type="ECO:0000256" key="26">
    <source>
        <dbReference type="ARBA" id="ARBA00039205"/>
    </source>
</evidence>
<evidence type="ECO:0000256" key="30">
    <source>
        <dbReference type="ARBA" id="ARBA00042516"/>
    </source>
</evidence>
<dbReference type="GO" id="GO:0015186">
    <property type="term" value="F:L-glutamine transmembrane transporter activity"/>
    <property type="evidence" value="ECO:0007669"/>
    <property type="project" value="TreeGrafter"/>
</dbReference>
<keyword evidence="7" id="KW-0029">Amino-acid transport</keyword>
<accession>A0A672HA10</accession>
<evidence type="ECO:0000256" key="31">
    <source>
        <dbReference type="ARBA" id="ARBA00042868"/>
    </source>
</evidence>
<evidence type="ECO:0000256" key="6">
    <source>
        <dbReference type="ARBA" id="ARBA00022847"/>
    </source>
</evidence>
<dbReference type="PANTHER" id="PTHR22950">
    <property type="entry name" value="AMINO ACID TRANSPORTER"/>
    <property type="match status" value="1"/>
</dbReference>
<comment type="catalytic activity">
    <reaction evidence="21">
        <text>L-phenylalanine(in) + Na(+)(in) = L-phenylalanine(out) + Na(+)(out)</text>
        <dbReference type="Rhea" id="RHEA:68244"/>
        <dbReference type="ChEBI" id="CHEBI:29101"/>
        <dbReference type="ChEBI" id="CHEBI:58095"/>
    </reaction>
    <physiologicalReaction direction="right-to-left" evidence="21">
        <dbReference type="Rhea" id="RHEA:68246"/>
    </physiologicalReaction>
</comment>
<evidence type="ECO:0000256" key="4">
    <source>
        <dbReference type="ARBA" id="ARBA00022475"/>
    </source>
</evidence>
<evidence type="ECO:0000256" key="33">
    <source>
        <dbReference type="SAM" id="Phobius"/>
    </source>
</evidence>
<keyword evidence="8 33" id="KW-1133">Transmembrane helix</keyword>
<comment type="catalytic activity">
    <reaction evidence="25">
        <text>L-serine(in) + Na(+)(in) = L-serine(out) + Na(+)(out)</text>
        <dbReference type="Rhea" id="RHEA:29575"/>
        <dbReference type="ChEBI" id="CHEBI:29101"/>
        <dbReference type="ChEBI" id="CHEBI:33384"/>
    </reaction>
    <physiologicalReaction direction="right-to-left" evidence="25">
        <dbReference type="Rhea" id="RHEA:29577"/>
    </physiologicalReaction>
</comment>
<comment type="catalytic activity">
    <reaction evidence="24">
        <text>glycine(in) + Na(+)(in) = glycine(out) + Na(+)(out)</text>
        <dbReference type="Rhea" id="RHEA:68228"/>
        <dbReference type="ChEBI" id="CHEBI:29101"/>
        <dbReference type="ChEBI" id="CHEBI:57305"/>
    </reaction>
    <physiologicalReaction direction="right-to-left" evidence="24">
        <dbReference type="Rhea" id="RHEA:68230"/>
    </physiologicalReaction>
</comment>
<keyword evidence="9" id="KW-0915">Sodium</keyword>
<comment type="catalytic activity">
    <reaction evidence="18">
        <text>L-asparagine(in) + Na(+)(in) = L-asparagine(out) + Na(+)(out)</text>
        <dbReference type="Rhea" id="RHEA:71383"/>
        <dbReference type="ChEBI" id="CHEBI:29101"/>
        <dbReference type="ChEBI" id="CHEBI:58048"/>
    </reaction>
    <physiologicalReaction direction="right-to-left" evidence="18">
        <dbReference type="Rhea" id="RHEA:71385"/>
    </physiologicalReaction>
</comment>
<feature type="transmembrane region" description="Helical" evidence="33">
    <location>
        <begin position="423"/>
        <end position="441"/>
    </location>
</feature>
<dbReference type="PANTHER" id="PTHR22950:SF207">
    <property type="entry name" value="SODIUM-COUPLED NEUTRAL AMINO ACID SYMPORTER 2"/>
    <property type="match status" value="1"/>
</dbReference>
<feature type="transmembrane region" description="Helical" evidence="33">
    <location>
        <begin position="189"/>
        <end position="209"/>
    </location>
</feature>
<keyword evidence="6" id="KW-0769">Symport</keyword>
<dbReference type="GO" id="GO:0015293">
    <property type="term" value="F:symporter activity"/>
    <property type="evidence" value="ECO:0007669"/>
    <property type="project" value="UniProtKB-KW"/>
</dbReference>
<evidence type="ECO:0000313" key="35">
    <source>
        <dbReference type="Ensembl" id="ENSSFAP00005025900.1"/>
    </source>
</evidence>
<comment type="subcellular location">
    <subcellularLocation>
        <location evidence="1">Cell membrane</location>
        <topology evidence="1">Multi-pass membrane protein</topology>
    </subcellularLocation>
</comment>
<evidence type="ECO:0000256" key="19">
    <source>
        <dbReference type="ARBA" id="ARBA00036104"/>
    </source>
</evidence>
<comment type="catalytic activity">
    <reaction evidence="19">
        <text>L-methionine(in) + Na(+)(in) = L-methionine(out) + Na(+)(out)</text>
        <dbReference type="Rhea" id="RHEA:68240"/>
        <dbReference type="ChEBI" id="CHEBI:29101"/>
        <dbReference type="ChEBI" id="CHEBI:57844"/>
    </reaction>
    <physiologicalReaction direction="right-to-left" evidence="19">
        <dbReference type="Rhea" id="RHEA:68242"/>
    </physiologicalReaction>
</comment>
<reference evidence="35" key="2">
    <citation type="submission" date="2025-08" db="UniProtKB">
        <authorList>
            <consortium name="Ensembl"/>
        </authorList>
    </citation>
    <scope>IDENTIFICATION</scope>
</reference>
<keyword evidence="4" id="KW-1003">Cell membrane</keyword>
<evidence type="ECO:0000256" key="27">
    <source>
        <dbReference type="ARBA" id="ARBA00041835"/>
    </source>
</evidence>
<evidence type="ECO:0000256" key="3">
    <source>
        <dbReference type="ARBA" id="ARBA00022448"/>
    </source>
</evidence>
<evidence type="ECO:0000256" key="18">
    <source>
        <dbReference type="ARBA" id="ARBA00036092"/>
    </source>
</evidence>
<evidence type="ECO:0000256" key="10">
    <source>
        <dbReference type="ARBA" id="ARBA00023065"/>
    </source>
</evidence>
<keyword evidence="10" id="KW-0406">Ion transport</keyword>
<sequence length="521" mass="57352">MSSEKHLRTEMKPLSYGHEDSSSSNSNEYVYQGMKVPLDSQYNDVEAESQNFLPEHNLGKKKYETEYHQGNASFGMSVFNLGNAIMGSGILGLSYAMANTGIALFVILLVAVAIFSLYSVHLLLKTANEGGALVYEHLGYKAFGIPGKLAASCSITMQNIGAMSSYLYIVKYELPIVIQAFTGASDKEWYANGDYLVLLVSVVIILPLSLLRNLGYLGYTSGLSLLCMVFFLIVVIIKKFQIPCPLPNELNALNETLKSSNASLLDSNTTVWKQNKSRNLFEKSHICLGVNPEASVPSVLQTVYAVPILTFAFVCHPAILPMYEELKDRSRRRMQGVANVSFLAMFIMYLLAALFGYLTFNIHVGPELLHTYARYYKSDVLLLIVRLAVLTAVTLTVPVVLFPIRTSVNHLLCPTKNFSWVRHTAITVGLLAGTNAMVILVPTIKDIFGFIGASAAAMLIFILPSAFYLKLVKKEPMQSMQKLGAAAFLVLGFLVMIGCMSLIIVDWGHPPQTVSHSCLTC</sequence>
<evidence type="ECO:0000256" key="2">
    <source>
        <dbReference type="ARBA" id="ARBA00008066"/>
    </source>
</evidence>